<dbReference type="OMA" id="YFMRLAD"/>
<sequence length="343" mass="38457">MLIGLAGPDCAGRSTVANYLIEHHRYRRVSIGHGPPQDLNVMGQQLVDSHQLKRECMRKQEYGYTTRPKSYFKTAEELCEYATLHWRDDMVTTDVLNITDYQTLSKRPFFLLVGVDAPLGTRLARYNNYAFCAVDARYADKDDFINWHESFYSSGGAEVLNCASVRILNTFKSVKLFEEHIKSLDLANPDRLRPSWDTYFMRLASLAAMRSNCMKRRVGCVLVRGKRVIATGYNGTPRGITNCNEGGCDRCNKATIGGQGLGTCLCLHAEENALLESGRERVGVDATLYCNTCPCLTCSVKIAQVGVKEVVFHQSYSMDEQSALILKEAGVILRQFSPPDQTF</sequence>
<dbReference type="InterPro" id="IPR027417">
    <property type="entry name" value="P-loop_NTPase"/>
</dbReference>
<dbReference type="InterPro" id="IPR016193">
    <property type="entry name" value="Cytidine_deaminase-like"/>
</dbReference>
<dbReference type="Pfam" id="PF00383">
    <property type="entry name" value="dCMP_cyt_deam_1"/>
    <property type="match status" value="1"/>
</dbReference>
<keyword evidence="5" id="KW-0378">Hydrolase</keyword>
<dbReference type="GO" id="GO:0009165">
    <property type="term" value="P:nucleotide biosynthetic process"/>
    <property type="evidence" value="ECO:0007669"/>
    <property type="project" value="UniProtKB-KW"/>
</dbReference>
<keyword evidence="12" id="KW-1185">Reference proteome</keyword>
<dbReference type="SUPFAM" id="SSF53927">
    <property type="entry name" value="Cytidine deaminase-like"/>
    <property type="match status" value="1"/>
</dbReference>
<dbReference type="STRING" id="56484.A0A1Y2FLN5"/>
<evidence type="ECO:0000256" key="8">
    <source>
        <dbReference type="ARBA" id="ARBA00041763"/>
    </source>
</evidence>
<evidence type="ECO:0000256" key="7">
    <source>
        <dbReference type="ARBA" id="ARBA00038938"/>
    </source>
</evidence>
<dbReference type="Gene3D" id="3.40.140.10">
    <property type="entry name" value="Cytidine Deaminase, domain 2"/>
    <property type="match status" value="1"/>
</dbReference>
<dbReference type="PROSITE" id="PS00903">
    <property type="entry name" value="CYT_DCMP_DEAMINASES_1"/>
    <property type="match status" value="1"/>
</dbReference>
<evidence type="ECO:0000256" key="6">
    <source>
        <dbReference type="ARBA" id="ARBA00022833"/>
    </source>
</evidence>
<protein>
    <recommendedName>
        <fullName evidence="9">Deoxycytidylate deaminase</fullName>
        <ecNumber evidence="7">3.5.4.12</ecNumber>
    </recommendedName>
    <alternativeName>
        <fullName evidence="8">dCMP deaminase</fullName>
    </alternativeName>
</protein>
<dbReference type="EMBL" id="MCFI01000006">
    <property type="protein sequence ID" value="ORY84274.1"/>
    <property type="molecule type" value="Genomic_DNA"/>
</dbReference>
<keyword evidence="4" id="KW-0545">Nucleotide biosynthesis</keyword>
<comment type="cofactor">
    <cofactor evidence="1">
        <name>Zn(2+)</name>
        <dbReference type="ChEBI" id="CHEBI:29105"/>
    </cofactor>
</comment>
<reference evidence="11 12" key="1">
    <citation type="submission" date="2016-07" db="EMBL/GenBank/DDBJ databases">
        <title>Pervasive Adenine N6-methylation of Active Genes in Fungi.</title>
        <authorList>
            <consortium name="DOE Joint Genome Institute"/>
            <person name="Mondo S.J."/>
            <person name="Dannebaum R.O."/>
            <person name="Kuo R.C."/>
            <person name="Labutti K."/>
            <person name="Haridas S."/>
            <person name="Kuo A."/>
            <person name="Salamov A."/>
            <person name="Ahrendt S.R."/>
            <person name="Lipzen A."/>
            <person name="Sullivan W."/>
            <person name="Andreopoulos W.B."/>
            <person name="Clum A."/>
            <person name="Lindquist E."/>
            <person name="Daum C."/>
            <person name="Ramamoorthy G.K."/>
            <person name="Gryganskyi A."/>
            <person name="Culley D."/>
            <person name="Magnuson J.K."/>
            <person name="James T.Y."/>
            <person name="O'Malley M.A."/>
            <person name="Stajich J.E."/>
            <person name="Spatafora J.W."/>
            <person name="Visel A."/>
            <person name="Grigoriev I.V."/>
        </authorList>
    </citation>
    <scope>NUCLEOTIDE SEQUENCE [LARGE SCALE GENOMIC DNA]</scope>
    <source>
        <strain evidence="11 12">12-1054</strain>
    </source>
</reference>
<dbReference type="GO" id="GO:0005737">
    <property type="term" value="C:cytoplasm"/>
    <property type="evidence" value="ECO:0007669"/>
    <property type="project" value="TreeGrafter"/>
</dbReference>
<evidence type="ECO:0000313" key="11">
    <source>
        <dbReference type="EMBL" id="ORY84274.1"/>
    </source>
</evidence>
<evidence type="ECO:0000256" key="5">
    <source>
        <dbReference type="ARBA" id="ARBA00022801"/>
    </source>
</evidence>
<dbReference type="InterPro" id="IPR002125">
    <property type="entry name" value="CMP_dCMP_dom"/>
</dbReference>
<evidence type="ECO:0000256" key="1">
    <source>
        <dbReference type="ARBA" id="ARBA00001947"/>
    </source>
</evidence>
<dbReference type="InterPro" id="IPR035105">
    <property type="entry name" value="Deoxycytidylate_deaminase_dom"/>
</dbReference>
<evidence type="ECO:0000259" key="10">
    <source>
        <dbReference type="PROSITE" id="PS51747"/>
    </source>
</evidence>
<dbReference type="GO" id="GO:0008270">
    <property type="term" value="F:zinc ion binding"/>
    <property type="evidence" value="ECO:0007669"/>
    <property type="project" value="InterPro"/>
</dbReference>
<accession>A0A1Y2FLN5</accession>
<evidence type="ECO:0000256" key="4">
    <source>
        <dbReference type="ARBA" id="ARBA00022727"/>
    </source>
</evidence>
<proteinExistence type="inferred from homology"/>
<dbReference type="GeneID" id="63788498"/>
<dbReference type="OrthoDB" id="6710946at2759"/>
<name>A0A1Y2FLN5_PROLT</name>
<feature type="domain" description="CMP/dCMP-type deaminase" evidence="10">
    <location>
        <begin position="195"/>
        <end position="327"/>
    </location>
</feature>
<comment type="similarity">
    <text evidence="2">Belongs to the cytidine and deoxycytidylate deaminase family.</text>
</comment>
<evidence type="ECO:0000256" key="9">
    <source>
        <dbReference type="ARBA" id="ARBA00071582"/>
    </source>
</evidence>
<dbReference type="SUPFAM" id="SSF52540">
    <property type="entry name" value="P-loop containing nucleoside triphosphate hydrolases"/>
    <property type="match status" value="1"/>
</dbReference>
<dbReference type="EC" id="3.5.4.12" evidence="7"/>
<organism evidence="11 12">
    <name type="scientific">Protomyces lactucae-debilis</name>
    <dbReference type="NCBI Taxonomy" id="2754530"/>
    <lineage>
        <taxon>Eukaryota</taxon>
        <taxon>Fungi</taxon>
        <taxon>Dikarya</taxon>
        <taxon>Ascomycota</taxon>
        <taxon>Taphrinomycotina</taxon>
        <taxon>Taphrinomycetes</taxon>
        <taxon>Taphrinales</taxon>
        <taxon>Protomycetaceae</taxon>
        <taxon>Protomyces</taxon>
    </lineage>
</organism>
<dbReference type="InterPro" id="IPR016192">
    <property type="entry name" value="APOBEC/CMP_deaminase_Zn-bd"/>
</dbReference>
<evidence type="ECO:0000313" key="12">
    <source>
        <dbReference type="Proteomes" id="UP000193685"/>
    </source>
</evidence>
<dbReference type="PANTHER" id="PTHR11086:SF18">
    <property type="entry name" value="DEOXYCYTIDYLATE DEAMINASE"/>
    <property type="match status" value="1"/>
</dbReference>
<dbReference type="GO" id="GO:0004132">
    <property type="term" value="F:dCMP deaminase activity"/>
    <property type="evidence" value="ECO:0007669"/>
    <property type="project" value="UniProtKB-EC"/>
</dbReference>
<keyword evidence="3" id="KW-0479">Metal-binding</keyword>
<dbReference type="InterPro" id="IPR015517">
    <property type="entry name" value="dCMP_deaminase-rel"/>
</dbReference>
<dbReference type="PROSITE" id="PS51747">
    <property type="entry name" value="CYT_DCMP_DEAMINASES_2"/>
    <property type="match status" value="1"/>
</dbReference>
<dbReference type="AlphaFoldDB" id="A0A1Y2FLN5"/>
<dbReference type="FunFam" id="3.40.140.10:FF:000035">
    <property type="entry name" value="dCMP deaminase"/>
    <property type="match status" value="1"/>
</dbReference>
<evidence type="ECO:0000256" key="3">
    <source>
        <dbReference type="ARBA" id="ARBA00022723"/>
    </source>
</evidence>
<evidence type="ECO:0000256" key="2">
    <source>
        <dbReference type="ARBA" id="ARBA00006576"/>
    </source>
</evidence>
<dbReference type="CDD" id="cd01286">
    <property type="entry name" value="deoxycytidylate_deaminase"/>
    <property type="match status" value="1"/>
</dbReference>
<dbReference type="Proteomes" id="UP000193685">
    <property type="component" value="Unassembled WGS sequence"/>
</dbReference>
<dbReference type="RefSeq" id="XP_040726292.1">
    <property type="nucleotide sequence ID" value="XM_040871899.1"/>
</dbReference>
<keyword evidence="6" id="KW-0862">Zinc</keyword>
<gene>
    <name evidence="11" type="ORF">BCR37DRAFT_402259</name>
</gene>
<dbReference type="PANTHER" id="PTHR11086">
    <property type="entry name" value="DEOXYCYTIDYLATE DEAMINASE-RELATED"/>
    <property type="match status" value="1"/>
</dbReference>
<comment type="caution">
    <text evidence="11">The sequence shown here is derived from an EMBL/GenBank/DDBJ whole genome shotgun (WGS) entry which is preliminary data.</text>
</comment>
<dbReference type="Gene3D" id="3.40.50.300">
    <property type="entry name" value="P-loop containing nucleotide triphosphate hydrolases"/>
    <property type="match status" value="1"/>
</dbReference>